<accession>A0ABT3X2X3</accession>
<protein>
    <submittedName>
        <fullName evidence="11">S8 family peptidase</fullName>
    </submittedName>
</protein>
<dbReference type="InterPro" id="IPR023828">
    <property type="entry name" value="Peptidase_S8_Ser-AS"/>
</dbReference>
<reference evidence="11 12" key="1">
    <citation type="submission" date="2022-11" db="EMBL/GenBank/DDBJ databases">
        <title>Study of microbial diversity in lake waters.</title>
        <authorList>
            <person name="Zhang J."/>
        </authorList>
    </citation>
    <scope>NUCLEOTIDE SEQUENCE [LARGE SCALE GENOMIC DNA]</scope>
    <source>
        <strain evidence="11 12">DT12</strain>
    </source>
</reference>
<dbReference type="InterPro" id="IPR023827">
    <property type="entry name" value="Peptidase_S8_Asp-AS"/>
</dbReference>
<dbReference type="Gene3D" id="3.40.50.200">
    <property type="entry name" value="Peptidase S8/S53 domain"/>
    <property type="match status" value="1"/>
</dbReference>
<organism evidence="11 12">
    <name type="scientific">Tumebacillus lacus</name>
    <dbReference type="NCBI Taxonomy" id="2995335"/>
    <lineage>
        <taxon>Bacteria</taxon>
        <taxon>Bacillati</taxon>
        <taxon>Bacillota</taxon>
        <taxon>Bacilli</taxon>
        <taxon>Bacillales</taxon>
        <taxon>Alicyclobacillaceae</taxon>
        <taxon>Tumebacillus</taxon>
    </lineage>
</organism>
<dbReference type="PROSITE" id="PS00138">
    <property type="entry name" value="SUBTILASE_SER"/>
    <property type="match status" value="1"/>
</dbReference>
<keyword evidence="3" id="KW-0964">Secreted</keyword>
<dbReference type="Pfam" id="PF00082">
    <property type="entry name" value="Peptidase_S8"/>
    <property type="match status" value="1"/>
</dbReference>
<dbReference type="InterPro" id="IPR015500">
    <property type="entry name" value="Peptidase_S8_subtilisin-rel"/>
</dbReference>
<dbReference type="EMBL" id="JAPMLT010000009">
    <property type="protein sequence ID" value="MCX7571250.1"/>
    <property type="molecule type" value="Genomic_DNA"/>
</dbReference>
<evidence type="ECO:0000313" key="11">
    <source>
        <dbReference type="EMBL" id="MCX7571250.1"/>
    </source>
</evidence>
<evidence type="ECO:0000256" key="4">
    <source>
        <dbReference type="ARBA" id="ARBA00022670"/>
    </source>
</evidence>
<gene>
    <name evidence="11" type="ORF">OS242_14960</name>
</gene>
<evidence type="ECO:0000256" key="8">
    <source>
        <dbReference type="RuleBase" id="RU003355"/>
    </source>
</evidence>
<evidence type="ECO:0000259" key="10">
    <source>
        <dbReference type="Pfam" id="PF00082"/>
    </source>
</evidence>
<keyword evidence="6 7" id="KW-0720">Serine protease</keyword>
<dbReference type="Proteomes" id="UP001208017">
    <property type="component" value="Unassembled WGS sequence"/>
</dbReference>
<dbReference type="PROSITE" id="PS00137">
    <property type="entry name" value="SUBTILASE_HIS"/>
    <property type="match status" value="1"/>
</dbReference>
<evidence type="ECO:0000256" key="2">
    <source>
        <dbReference type="ARBA" id="ARBA00011073"/>
    </source>
</evidence>
<keyword evidence="12" id="KW-1185">Reference proteome</keyword>
<dbReference type="InterPro" id="IPR022398">
    <property type="entry name" value="Peptidase_S8_His-AS"/>
</dbReference>
<dbReference type="PROSITE" id="PS51892">
    <property type="entry name" value="SUBTILASE"/>
    <property type="match status" value="1"/>
</dbReference>
<dbReference type="RefSeq" id="WP_267152493.1">
    <property type="nucleotide sequence ID" value="NZ_JAPMLT010000009.1"/>
</dbReference>
<comment type="caution">
    <text evidence="11">The sequence shown here is derived from an EMBL/GenBank/DDBJ whole genome shotgun (WGS) entry which is preliminary data.</text>
</comment>
<evidence type="ECO:0000256" key="6">
    <source>
        <dbReference type="ARBA" id="ARBA00022825"/>
    </source>
</evidence>
<feature type="active site" description="Charge relay system" evidence="7">
    <location>
        <position position="154"/>
    </location>
</feature>
<dbReference type="InterPro" id="IPR050131">
    <property type="entry name" value="Peptidase_S8_subtilisin-like"/>
</dbReference>
<comment type="similarity">
    <text evidence="2 7 8">Belongs to the peptidase S8 family.</text>
</comment>
<feature type="domain" description="Peptidase S8/S53" evidence="10">
    <location>
        <begin position="149"/>
        <end position="381"/>
    </location>
</feature>
<evidence type="ECO:0000256" key="9">
    <source>
        <dbReference type="SAM" id="SignalP"/>
    </source>
</evidence>
<sequence length="398" mass="41229">MNKKVISTLAATALLASLAPMASAAPAAPVAPAEVKAAKVQTAAATDRILVRFKDKSKADAVASKHGAKADRTLGNGKSEWKVVKVPNGKAAEFLAKFQADSEVAEAELDHILTALVTPNDPSYGSQWQYPNVQGPQAWDITQGSTSRTVAIIDTGVDLQHPDLASKIVAGYDFVNNDTNADDDQGHGTHCAGIAAALSNNATNVAGMDWNARIMPVKVLSASGSGYTSDIIDGVYWAVDNGAHVLSMSLGGGSKNASFQAAIDYAWNNGRVVVAAAGNNGTSTRVYPGAYNNVISVAATTSSNVKASFSSYGTWVDVAAPGSSILSTKNGGGTTTMSGTSMATPLVAGLVSLTWSKNLSYSNVTVRDRIFNTTDAISGTGKQWIYGKVNAYKAVNGF</sequence>
<keyword evidence="4 7" id="KW-0645">Protease</keyword>
<dbReference type="CDD" id="cd07484">
    <property type="entry name" value="Peptidases_S8_Thermitase_like"/>
    <property type="match status" value="1"/>
</dbReference>
<feature type="active site" description="Charge relay system" evidence="7">
    <location>
        <position position="341"/>
    </location>
</feature>
<feature type="chain" id="PRO_5046468370" evidence="9">
    <location>
        <begin position="25"/>
        <end position="398"/>
    </location>
</feature>
<feature type="active site" description="Charge relay system" evidence="7">
    <location>
        <position position="187"/>
    </location>
</feature>
<dbReference type="PANTHER" id="PTHR43806:SF11">
    <property type="entry name" value="CEREVISIN-RELATED"/>
    <property type="match status" value="1"/>
</dbReference>
<evidence type="ECO:0000256" key="5">
    <source>
        <dbReference type="ARBA" id="ARBA00022801"/>
    </source>
</evidence>
<dbReference type="SUPFAM" id="SSF52743">
    <property type="entry name" value="Subtilisin-like"/>
    <property type="match status" value="1"/>
</dbReference>
<evidence type="ECO:0000256" key="7">
    <source>
        <dbReference type="PROSITE-ProRule" id="PRU01240"/>
    </source>
</evidence>
<name>A0ABT3X2X3_9BACL</name>
<dbReference type="PROSITE" id="PS00136">
    <property type="entry name" value="SUBTILASE_ASP"/>
    <property type="match status" value="1"/>
</dbReference>
<feature type="signal peptide" evidence="9">
    <location>
        <begin position="1"/>
        <end position="24"/>
    </location>
</feature>
<dbReference type="PANTHER" id="PTHR43806">
    <property type="entry name" value="PEPTIDASE S8"/>
    <property type="match status" value="1"/>
</dbReference>
<proteinExistence type="inferred from homology"/>
<keyword evidence="5 7" id="KW-0378">Hydrolase</keyword>
<dbReference type="PRINTS" id="PR00723">
    <property type="entry name" value="SUBTILISIN"/>
</dbReference>
<evidence type="ECO:0000313" key="12">
    <source>
        <dbReference type="Proteomes" id="UP001208017"/>
    </source>
</evidence>
<dbReference type="InterPro" id="IPR034084">
    <property type="entry name" value="Thermitase-like_dom"/>
</dbReference>
<evidence type="ECO:0000256" key="1">
    <source>
        <dbReference type="ARBA" id="ARBA00004613"/>
    </source>
</evidence>
<comment type="subcellular location">
    <subcellularLocation>
        <location evidence="1">Secreted</location>
    </subcellularLocation>
</comment>
<keyword evidence="9" id="KW-0732">Signal</keyword>
<dbReference type="InterPro" id="IPR036852">
    <property type="entry name" value="Peptidase_S8/S53_dom_sf"/>
</dbReference>
<evidence type="ECO:0000256" key="3">
    <source>
        <dbReference type="ARBA" id="ARBA00022525"/>
    </source>
</evidence>
<dbReference type="InterPro" id="IPR000209">
    <property type="entry name" value="Peptidase_S8/S53_dom"/>
</dbReference>